<dbReference type="PROSITE" id="PS51665">
    <property type="entry name" value="ENKURIN"/>
    <property type="match status" value="1"/>
</dbReference>
<evidence type="ECO:0000256" key="5">
    <source>
        <dbReference type="ARBA" id="ARBA00023273"/>
    </source>
</evidence>
<reference evidence="10" key="3">
    <citation type="submission" date="2015-06" db="UniProtKB">
        <authorList>
            <consortium name="EnsemblProtists"/>
        </authorList>
    </citation>
    <scope>IDENTIFICATION</scope>
</reference>
<keyword evidence="4" id="KW-0206">Cytoskeleton</keyword>
<dbReference type="InterPro" id="IPR027012">
    <property type="entry name" value="Enkurin_dom"/>
</dbReference>
<dbReference type="Pfam" id="PF13864">
    <property type="entry name" value="Enkurin"/>
    <property type="match status" value="1"/>
</dbReference>
<evidence type="ECO:0000256" key="6">
    <source>
        <dbReference type="SAM" id="Coils"/>
    </source>
</evidence>
<feature type="compositionally biased region" description="Polar residues" evidence="7">
    <location>
        <begin position="16"/>
        <end position="26"/>
    </location>
</feature>
<feature type="region of interest" description="Disordered" evidence="7">
    <location>
        <begin position="149"/>
        <end position="172"/>
    </location>
</feature>
<dbReference type="KEGG" id="gtt:GUITHDRAFT_149886"/>
<dbReference type="RefSeq" id="XP_005841847.1">
    <property type="nucleotide sequence ID" value="XM_005841790.1"/>
</dbReference>
<evidence type="ECO:0000256" key="3">
    <source>
        <dbReference type="ARBA" id="ARBA00022490"/>
    </source>
</evidence>
<dbReference type="PANTHER" id="PTHR21490">
    <property type="entry name" value="ENKURIN-RELATED"/>
    <property type="match status" value="1"/>
</dbReference>
<evidence type="ECO:0000313" key="11">
    <source>
        <dbReference type="Proteomes" id="UP000011087"/>
    </source>
</evidence>
<comment type="subcellular location">
    <subcellularLocation>
        <location evidence="1">Cell projection</location>
        <location evidence="1">Cilium</location>
    </subcellularLocation>
    <subcellularLocation>
        <location evidence="2">Cytoplasm</location>
        <location evidence="2">Cytoskeleton</location>
    </subcellularLocation>
</comment>
<dbReference type="OrthoDB" id="10264920at2759"/>
<dbReference type="EMBL" id="JH992966">
    <property type="protein sequence ID" value="EKX54867.1"/>
    <property type="molecule type" value="Genomic_DNA"/>
</dbReference>
<dbReference type="InterPro" id="IPR052102">
    <property type="entry name" value="Enkurin_domain-protein"/>
</dbReference>
<protein>
    <recommendedName>
        <fullName evidence="8">Enkurin domain-containing protein</fullName>
    </recommendedName>
</protein>
<keyword evidence="6" id="KW-0175">Coiled coil</keyword>
<dbReference type="HOGENOM" id="CLU_892666_0_0_1"/>
<organism evidence="9">
    <name type="scientific">Guillardia theta (strain CCMP2712)</name>
    <name type="common">Cryptophyte</name>
    <dbReference type="NCBI Taxonomy" id="905079"/>
    <lineage>
        <taxon>Eukaryota</taxon>
        <taxon>Cryptophyceae</taxon>
        <taxon>Pyrenomonadales</taxon>
        <taxon>Geminigeraceae</taxon>
        <taxon>Guillardia</taxon>
    </lineage>
</organism>
<dbReference type="STRING" id="905079.L1K2S0"/>
<gene>
    <name evidence="9" type="ORF">GUITHDRAFT_149886</name>
</gene>
<feature type="coiled-coil region" evidence="6">
    <location>
        <begin position="253"/>
        <end position="300"/>
    </location>
</feature>
<evidence type="ECO:0000313" key="9">
    <source>
        <dbReference type="EMBL" id="EKX54867.1"/>
    </source>
</evidence>
<keyword evidence="11" id="KW-1185">Reference proteome</keyword>
<dbReference type="GO" id="GO:0005881">
    <property type="term" value="C:cytoplasmic microtubule"/>
    <property type="evidence" value="ECO:0007669"/>
    <property type="project" value="TreeGrafter"/>
</dbReference>
<reference evidence="11" key="2">
    <citation type="submission" date="2012-11" db="EMBL/GenBank/DDBJ databases">
        <authorList>
            <person name="Kuo A."/>
            <person name="Curtis B.A."/>
            <person name="Tanifuji G."/>
            <person name="Burki F."/>
            <person name="Gruber A."/>
            <person name="Irimia M."/>
            <person name="Maruyama S."/>
            <person name="Arias M.C."/>
            <person name="Ball S.G."/>
            <person name="Gile G.H."/>
            <person name="Hirakawa Y."/>
            <person name="Hopkins J.F."/>
            <person name="Rensing S.A."/>
            <person name="Schmutz J."/>
            <person name="Symeonidi A."/>
            <person name="Elias M."/>
            <person name="Eveleigh R.J."/>
            <person name="Herman E.K."/>
            <person name="Klute M.J."/>
            <person name="Nakayama T."/>
            <person name="Obornik M."/>
            <person name="Reyes-Prieto A."/>
            <person name="Armbrust E.V."/>
            <person name="Aves S.J."/>
            <person name="Beiko R.G."/>
            <person name="Coutinho P."/>
            <person name="Dacks J.B."/>
            <person name="Durnford D.G."/>
            <person name="Fast N.M."/>
            <person name="Green B.R."/>
            <person name="Grisdale C."/>
            <person name="Hempe F."/>
            <person name="Henrissat B."/>
            <person name="Hoppner M.P."/>
            <person name="Ishida K.-I."/>
            <person name="Kim E."/>
            <person name="Koreny L."/>
            <person name="Kroth P.G."/>
            <person name="Liu Y."/>
            <person name="Malik S.-B."/>
            <person name="Maier U.G."/>
            <person name="McRose D."/>
            <person name="Mock T."/>
            <person name="Neilson J.A."/>
            <person name="Onodera N.T."/>
            <person name="Poole A.M."/>
            <person name="Pritham E.J."/>
            <person name="Richards T.A."/>
            <person name="Rocap G."/>
            <person name="Roy S.W."/>
            <person name="Sarai C."/>
            <person name="Schaack S."/>
            <person name="Shirato S."/>
            <person name="Slamovits C.H."/>
            <person name="Spencer D.F."/>
            <person name="Suzuki S."/>
            <person name="Worden A.Z."/>
            <person name="Zauner S."/>
            <person name="Barry K."/>
            <person name="Bell C."/>
            <person name="Bharti A.K."/>
            <person name="Crow J.A."/>
            <person name="Grimwood J."/>
            <person name="Kramer R."/>
            <person name="Lindquist E."/>
            <person name="Lucas S."/>
            <person name="Salamov A."/>
            <person name="McFadden G.I."/>
            <person name="Lane C.E."/>
            <person name="Keeling P.J."/>
            <person name="Gray M.W."/>
            <person name="Grigoriev I.V."/>
            <person name="Archibald J.M."/>
        </authorList>
    </citation>
    <scope>NUCLEOTIDE SEQUENCE</scope>
    <source>
        <strain evidence="11">CCMP2712</strain>
    </source>
</reference>
<reference evidence="9 11" key="1">
    <citation type="journal article" date="2012" name="Nature">
        <title>Algal genomes reveal evolutionary mosaicism and the fate of nucleomorphs.</title>
        <authorList>
            <consortium name="DOE Joint Genome Institute"/>
            <person name="Curtis B.A."/>
            <person name="Tanifuji G."/>
            <person name="Burki F."/>
            <person name="Gruber A."/>
            <person name="Irimia M."/>
            <person name="Maruyama S."/>
            <person name="Arias M.C."/>
            <person name="Ball S.G."/>
            <person name="Gile G.H."/>
            <person name="Hirakawa Y."/>
            <person name="Hopkins J.F."/>
            <person name="Kuo A."/>
            <person name="Rensing S.A."/>
            <person name="Schmutz J."/>
            <person name="Symeonidi A."/>
            <person name="Elias M."/>
            <person name="Eveleigh R.J."/>
            <person name="Herman E.K."/>
            <person name="Klute M.J."/>
            <person name="Nakayama T."/>
            <person name="Obornik M."/>
            <person name="Reyes-Prieto A."/>
            <person name="Armbrust E.V."/>
            <person name="Aves S.J."/>
            <person name="Beiko R.G."/>
            <person name="Coutinho P."/>
            <person name="Dacks J.B."/>
            <person name="Durnford D.G."/>
            <person name="Fast N.M."/>
            <person name="Green B.R."/>
            <person name="Grisdale C.J."/>
            <person name="Hempel F."/>
            <person name="Henrissat B."/>
            <person name="Hoppner M.P."/>
            <person name="Ishida K."/>
            <person name="Kim E."/>
            <person name="Koreny L."/>
            <person name="Kroth P.G."/>
            <person name="Liu Y."/>
            <person name="Malik S.B."/>
            <person name="Maier U.G."/>
            <person name="McRose D."/>
            <person name="Mock T."/>
            <person name="Neilson J.A."/>
            <person name="Onodera N.T."/>
            <person name="Poole A.M."/>
            <person name="Pritham E.J."/>
            <person name="Richards T.A."/>
            <person name="Rocap G."/>
            <person name="Roy S.W."/>
            <person name="Sarai C."/>
            <person name="Schaack S."/>
            <person name="Shirato S."/>
            <person name="Slamovits C.H."/>
            <person name="Spencer D.F."/>
            <person name="Suzuki S."/>
            <person name="Worden A.Z."/>
            <person name="Zauner S."/>
            <person name="Barry K."/>
            <person name="Bell C."/>
            <person name="Bharti A.K."/>
            <person name="Crow J.A."/>
            <person name="Grimwood J."/>
            <person name="Kramer R."/>
            <person name="Lindquist E."/>
            <person name="Lucas S."/>
            <person name="Salamov A."/>
            <person name="McFadden G.I."/>
            <person name="Lane C.E."/>
            <person name="Keeling P.J."/>
            <person name="Gray M.W."/>
            <person name="Grigoriev I.V."/>
            <person name="Archibald J.M."/>
        </authorList>
    </citation>
    <scope>NUCLEOTIDE SEQUENCE</scope>
    <source>
        <strain evidence="9 11">CCMP2712</strain>
    </source>
</reference>
<accession>L1K2S0</accession>
<proteinExistence type="predicted"/>
<name>L1K2S0_GUITC</name>
<dbReference type="Proteomes" id="UP000011087">
    <property type="component" value="Unassembled WGS sequence"/>
</dbReference>
<dbReference type="EnsemblProtists" id="EKX54867">
    <property type="protein sequence ID" value="EKX54867"/>
    <property type="gene ID" value="GUITHDRAFT_149886"/>
</dbReference>
<evidence type="ECO:0000256" key="4">
    <source>
        <dbReference type="ARBA" id="ARBA00023212"/>
    </source>
</evidence>
<feature type="domain" description="Enkurin" evidence="8">
    <location>
        <begin position="217"/>
        <end position="312"/>
    </location>
</feature>
<keyword evidence="3" id="KW-0963">Cytoplasm</keyword>
<evidence type="ECO:0000313" key="10">
    <source>
        <dbReference type="EnsemblProtists" id="EKX54867"/>
    </source>
</evidence>
<dbReference type="GO" id="GO:0005929">
    <property type="term" value="C:cilium"/>
    <property type="evidence" value="ECO:0007669"/>
    <property type="project" value="UniProtKB-SubCell"/>
</dbReference>
<evidence type="ECO:0000256" key="1">
    <source>
        <dbReference type="ARBA" id="ARBA00004138"/>
    </source>
</evidence>
<sequence length="312" mass="34777">MSESIFNLISQHDYANSSSLAHSNPSKPRPDHAPSYKLHGQANKQGAKTISGMTAYELAMGSKFSEAEEYHRAPKNITKPAVPVFKKQSDLDPSEVARRRQQAQMRGGAIANIFGTTSGSKGLQRHVSDNKMSVKEQSIINGLLKEQESNPMTSQVKKDNRGGKAPMYPGQRNFVEDNKNSVAEHAARKVASMTLKENAPSKMADSFKNRPAGQIPKYLIERKIEMQVEKAMADEEERKRNGELEIMPEAERLATLEELNRQKNAALQELNSIPPSKAALEGYKAQAKKIEERLKEIDKAVTLFSKKVVYIQ</sequence>
<dbReference type="GeneID" id="17311495"/>
<dbReference type="AlphaFoldDB" id="L1K2S0"/>
<keyword evidence="5" id="KW-0966">Cell projection</keyword>
<dbReference type="PANTHER" id="PTHR21490:SF2">
    <property type="entry name" value="ENKURIN DOMAIN-CONTAINING PROTEIN 1"/>
    <property type="match status" value="1"/>
</dbReference>
<evidence type="ECO:0000256" key="2">
    <source>
        <dbReference type="ARBA" id="ARBA00004245"/>
    </source>
</evidence>
<evidence type="ECO:0000259" key="8">
    <source>
        <dbReference type="PROSITE" id="PS51665"/>
    </source>
</evidence>
<dbReference type="PaxDb" id="55529-EKX54867"/>
<feature type="region of interest" description="Disordered" evidence="7">
    <location>
        <begin position="16"/>
        <end position="46"/>
    </location>
</feature>
<evidence type="ECO:0000256" key="7">
    <source>
        <dbReference type="SAM" id="MobiDB-lite"/>
    </source>
</evidence>